<evidence type="ECO:0000259" key="1">
    <source>
        <dbReference type="Pfam" id="PF06114"/>
    </source>
</evidence>
<gene>
    <name evidence="2" type="ORF">B0H41_003747</name>
</gene>
<dbReference type="Pfam" id="PF06114">
    <property type="entry name" value="Peptidase_M78"/>
    <property type="match status" value="1"/>
</dbReference>
<reference evidence="2" key="1">
    <citation type="submission" date="2020-05" db="EMBL/GenBank/DDBJ databases">
        <authorList>
            <person name="Brown S."/>
            <person name="Huntemann M."/>
            <person name="Clum A."/>
            <person name="Spunde A."/>
            <person name="Palaniappan K."/>
            <person name="Ritter S."/>
            <person name="Mikhailova N."/>
            <person name="Chen I.-M."/>
            <person name="Stamatis D."/>
            <person name="Reddy T."/>
            <person name="O'Malley R."/>
            <person name="Daum C."/>
            <person name="Shapiro N."/>
            <person name="Ivanova N."/>
            <person name="Kyrpides N."/>
            <person name="Woyke T."/>
        </authorList>
    </citation>
    <scope>NUCLEOTIDE SEQUENCE</scope>
    <source>
        <strain evidence="2">DJ080</strain>
    </source>
</reference>
<proteinExistence type="predicted"/>
<dbReference type="Gene3D" id="1.10.10.2910">
    <property type="match status" value="1"/>
</dbReference>
<dbReference type="EMBL" id="JABSWW010000001">
    <property type="protein sequence ID" value="NRT90068.1"/>
    <property type="molecule type" value="Genomic_DNA"/>
</dbReference>
<organism evidence="2 3">
    <name type="scientific">Clostridium beijerinckii</name>
    <name type="common">Clostridium MP</name>
    <dbReference type="NCBI Taxonomy" id="1520"/>
    <lineage>
        <taxon>Bacteria</taxon>
        <taxon>Bacillati</taxon>
        <taxon>Bacillota</taxon>
        <taxon>Clostridia</taxon>
        <taxon>Eubacteriales</taxon>
        <taxon>Clostridiaceae</taxon>
        <taxon>Clostridium</taxon>
    </lineage>
</organism>
<evidence type="ECO:0000313" key="2">
    <source>
        <dbReference type="EMBL" id="NRT90068.1"/>
    </source>
</evidence>
<name>A0AAX0B6J6_CLOBE</name>
<dbReference type="Proteomes" id="UP001193748">
    <property type="component" value="Unassembled WGS sequence"/>
</dbReference>
<sequence>MSMISYIKGVADGVINENDDLDPIRIVKSLKRVEYNTQPLTKNINGFYKYISPNRQMIVVNENLSVEDSYMTLFHELSHYFLEHKNNLLLNSRLTMHLKEEYEADLCATCLYLAYIKKHRCCDDIVYPKRVCELIRYLK</sequence>
<feature type="domain" description="IrrE N-terminal-like" evidence="1">
    <location>
        <begin position="42"/>
        <end position="113"/>
    </location>
</feature>
<dbReference type="AlphaFoldDB" id="A0AAX0B6J6"/>
<accession>A0AAX0B6J6</accession>
<protein>
    <submittedName>
        <fullName evidence="2">Zn-dependent peptidase ImmA (M78 family)</fullName>
    </submittedName>
</protein>
<comment type="caution">
    <text evidence="2">The sequence shown here is derived from an EMBL/GenBank/DDBJ whole genome shotgun (WGS) entry which is preliminary data.</text>
</comment>
<dbReference type="InterPro" id="IPR010359">
    <property type="entry name" value="IrrE_HExxH"/>
</dbReference>
<reference evidence="2" key="2">
    <citation type="journal article" date="2022" name="Nat. Biotechnol.">
        <title>Carbon-negative production of acetone and isopropanol by gas fermentation at industrial pilot scale.</title>
        <authorList>
            <person name="Liew F.E."/>
            <person name="Nogle R."/>
            <person name="Abdalla T."/>
            <person name="Rasor B.J."/>
            <person name="Canter C."/>
            <person name="Jensen R.O."/>
            <person name="Wang L."/>
            <person name="Strutz J."/>
            <person name="Chirania P."/>
            <person name="De Tissera S."/>
            <person name="Mueller A.P."/>
            <person name="Ruan Z."/>
            <person name="Gao A."/>
            <person name="Tran L."/>
            <person name="Engle N.L."/>
            <person name="Bromley J.C."/>
            <person name="Daniell J."/>
            <person name="Conrado R."/>
            <person name="Tschaplinski T.J."/>
            <person name="Giannone R.J."/>
            <person name="Hettich R.L."/>
            <person name="Karim A.S."/>
            <person name="Simpson S.D."/>
            <person name="Brown S.D."/>
            <person name="Leang C."/>
            <person name="Jewett M.C."/>
            <person name="Kopke M."/>
        </authorList>
    </citation>
    <scope>NUCLEOTIDE SEQUENCE</scope>
    <source>
        <strain evidence="2">DJ080</strain>
    </source>
</reference>
<evidence type="ECO:0000313" key="3">
    <source>
        <dbReference type="Proteomes" id="UP001193748"/>
    </source>
</evidence>